<dbReference type="HOGENOM" id="CLU_584075_0_0_1"/>
<accession>A0A0A2K2Q8</accession>
<feature type="compositionally biased region" description="Basic and acidic residues" evidence="1">
    <location>
        <begin position="239"/>
        <end position="254"/>
    </location>
</feature>
<dbReference type="GeneID" id="27679726"/>
<keyword evidence="3" id="KW-1185">Reference proteome</keyword>
<feature type="compositionally biased region" description="Basic residues" evidence="1">
    <location>
        <begin position="314"/>
        <end position="326"/>
    </location>
</feature>
<feature type="region of interest" description="Disordered" evidence="1">
    <location>
        <begin position="8"/>
        <end position="33"/>
    </location>
</feature>
<dbReference type="AlphaFoldDB" id="A0A0A2K2Q8"/>
<evidence type="ECO:0000313" key="2">
    <source>
        <dbReference type="EMBL" id="KGO58685.1"/>
    </source>
</evidence>
<proteinExistence type="predicted"/>
<name>A0A0A2K2Q8_PENEN</name>
<feature type="region of interest" description="Disordered" evidence="1">
    <location>
        <begin position="292"/>
        <end position="365"/>
    </location>
</feature>
<dbReference type="Proteomes" id="UP000030143">
    <property type="component" value="Unassembled WGS sequence"/>
</dbReference>
<feature type="region of interest" description="Disordered" evidence="1">
    <location>
        <begin position="197"/>
        <end position="275"/>
    </location>
</feature>
<dbReference type="STRING" id="27334.A0A0A2K2Q8"/>
<evidence type="ECO:0000313" key="3">
    <source>
        <dbReference type="Proteomes" id="UP000030143"/>
    </source>
</evidence>
<dbReference type="InterPro" id="IPR001005">
    <property type="entry name" value="SANT/Myb"/>
</dbReference>
<gene>
    <name evidence="2" type="ORF">PEX2_070350</name>
</gene>
<protein>
    <recommendedName>
        <fullName evidence="4">Myb-like domain-containing protein</fullName>
    </recommendedName>
</protein>
<dbReference type="CDD" id="cd00167">
    <property type="entry name" value="SANT"/>
    <property type="match status" value="1"/>
</dbReference>
<feature type="compositionally biased region" description="Polar residues" evidence="1">
    <location>
        <begin position="266"/>
        <end position="275"/>
    </location>
</feature>
<feature type="compositionally biased region" description="Polar residues" evidence="1">
    <location>
        <begin position="222"/>
        <end position="238"/>
    </location>
</feature>
<feature type="region of interest" description="Disordered" evidence="1">
    <location>
        <begin position="114"/>
        <end position="162"/>
    </location>
</feature>
<reference evidence="2 3" key="1">
    <citation type="journal article" date="2015" name="Mol. Plant Microbe Interact.">
        <title>Genome, transcriptome, and functional analyses of Penicillium expansum provide new insights into secondary metabolism and pathogenicity.</title>
        <authorList>
            <person name="Ballester A.R."/>
            <person name="Marcet-Houben M."/>
            <person name="Levin E."/>
            <person name="Sela N."/>
            <person name="Selma-Lazaro C."/>
            <person name="Carmona L."/>
            <person name="Wisniewski M."/>
            <person name="Droby S."/>
            <person name="Gonzalez-Candelas L."/>
            <person name="Gabaldon T."/>
        </authorList>
    </citation>
    <scope>NUCLEOTIDE SEQUENCE [LARGE SCALE GENOMIC DNA]</scope>
    <source>
        <strain evidence="2 3">MD-8</strain>
    </source>
</reference>
<feature type="compositionally biased region" description="Polar residues" evidence="1">
    <location>
        <begin position="18"/>
        <end position="30"/>
    </location>
</feature>
<dbReference type="Gene3D" id="1.10.10.60">
    <property type="entry name" value="Homeodomain-like"/>
    <property type="match status" value="1"/>
</dbReference>
<feature type="compositionally biased region" description="Polar residues" evidence="1">
    <location>
        <begin position="119"/>
        <end position="145"/>
    </location>
</feature>
<evidence type="ECO:0008006" key="4">
    <source>
        <dbReference type="Google" id="ProtNLM"/>
    </source>
</evidence>
<dbReference type="Pfam" id="PF13921">
    <property type="entry name" value="Myb_DNA-bind_6"/>
    <property type="match status" value="1"/>
</dbReference>
<dbReference type="RefSeq" id="XP_016600085.1">
    <property type="nucleotide sequence ID" value="XM_016744306.1"/>
</dbReference>
<comment type="caution">
    <text evidence="2">The sequence shown here is derived from an EMBL/GenBank/DDBJ whole genome shotgun (WGS) entry which is preliminary data.</text>
</comment>
<organism evidence="2 3">
    <name type="scientific">Penicillium expansum</name>
    <name type="common">Blue mold rot fungus</name>
    <dbReference type="NCBI Taxonomy" id="27334"/>
    <lineage>
        <taxon>Eukaryota</taxon>
        <taxon>Fungi</taxon>
        <taxon>Dikarya</taxon>
        <taxon>Ascomycota</taxon>
        <taxon>Pezizomycotina</taxon>
        <taxon>Eurotiomycetes</taxon>
        <taxon>Eurotiomycetidae</taxon>
        <taxon>Eurotiales</taxon>
        <taxon>Aspergillaceae</taxon>
        <taxon>Penicillium</taxon>
    </lineage>
</organism>
<evidence type="ECO:0000256" key="1">
    <source>
        <dbReference type="SAM" id="MobiDB-lite"/>
    </source>
</evidence>
<sequence>MGINLDEIHFYHGPTRPRPSTSAGGANPRHTTTHVPHHLQQSFQFFPTGFDLHPRPFAMPSGQPRPLIGATHEWNIFDLEINNVSSHTCPEMTKVFEPPATTSMPSASNTLLEQGASARPSSGSVLPTGSANSTPYSSVPDQVDTTFHDIQGNESPDAAPETTEIETALPCVPSVAAPEEATPASSDPCVVGDFQQESATRQSSTTGFSDSPHLGESENETEPSQTSALSATPCSSVDQAKEYGRDSGTDEDHLAPSGPSLPPNMRSVSTGSRGQTKLSFDIPVRYPSIAVVVPPPSWKQGPARTSKRAAAAVCKKRLRSGRRTNHHHDGNNTDSTEQPSRKRKKRRPSDSSISAPPHRSGESQGIRGSALLTIEPNSGPNPAYFFTFVPDSNLMQFCTQAAAIPAEEIQYTSDENALLVRLKEKEAIPWSEIASHFPGRNMSSLEVHYLTKLRHKASSRSGKLRRRK</sequence>
<dbReference type="EMBL" id="JQFZ01000114">
    <property type="protein sequence ID" value="KGO58685.1"/>
    <property type="molecule type" value="Genomic_DNA"/>
</dbReference>
<feature type="compositionally biased region" description="Polar residues" evidence="1">
    <location>
        <begin position="197"/>
        <end position="209"/>
    </location>
</feature>